<dbReference type="NCBIfam" id="NF005155">
    <property type="entry name" value="PRK06635.1-4"/>
    <property type="match status" value="1"/>
</dbReference>
<dbReference type="GO" id="GO:0005524">
    <property type="term" value="F:ATP binding"/>
    <property type="evidence" value="ECO:0007669"/>
    <property type="project" value="UniProtKB-KW"/>
</dbReference>
<evidence type="ECO:0000256" key="7">
    <source>
        <dbReference type="ARBA" id="ARBA00016273"/>
    </source>
</evidence>
<dbReference type="CDD" id="cd04261">
    <property type="entry name" value="AAK_AKii-LysC-BS"/>
    <property type="match status" value="1"/>
</dbReference>
<dbReference type="Gene3D" id="3.30.2130.10">
    <property type="entry name" value="VC0802-like"/>
    <property type="match status" value="1"/>
</dbReference>
<dbReference type="PROSITE" id="PS51671">
    <property type="entry name" value="ACT"/>
    <property type="match status" value="1"/>
</dbReference>
<reference evidence="20 21" key="1">
    <citation type="submission" date="2018-03" db="EMBL/GenBank/DDBJ databases">
        <title>Genomic Encyclopedia of Type Strains, Phase III (KMG-III): the genomes of soil and plant-associated and newly described type strains.</title>
        <authorList>
            <person name="Whitman W."/>
        </authorList>
    </citation>
    <scope>NUCLEOTIDE SEQUENCE [LARGE SCALE GENOMIC DNA]</scope>
    <source>
        <strain evidence="20 21">CGMCC 4.7104</strain>
    </source>
</reference>
<evidence type="ECO:0000256" key="12">
    <source>
        <dbReference type="ARBA" id="ARBA00022840"/>
    </source>
</evidence>
<dbReference type="FunFam" id="3.30.2130.10:FF:000002">
    <property type="entry name" value="Aspartokinase"/>
    <property type="match status" value="1"/>
</dbReference>
<dbReference type="InterPro" id="IPR001048">
    <property type="entry name" value="Asp/Glu/Uridylate_kinase"/>
</dbReference>
<dbReference type="UniPathway" id="UPA00050">
    <property type="reaction ID" value="UER00461"/>
</dbReference>
<dbReference type="GO" id="GO:0009089">
    <property type="term" value="P:lysine biosynthetic process via diaminopimelate"/>
    <property type="evidence" value="ECO:0007669"/>
    <property type="project" value="UniProtKB-UniPathway"/>
</dbReference>
<dbReference type="InterPro" id="IPR041740">
    <property type="entry name" value="AKii-LysC-BS"/>
</dbReference>
<dbReference type="UniPathway" id="UPA00034">
    <property type="reaction ID" value="UER00015"/>
</dbReference>
<dbReference type="NCBIfam" id="NF005153">
    <property type="entry name" value="PRK06635.1-1"/>
    <property type="match status" value="1"/>
</dbReference>
<dbReference type="FunFam" id="3.40.1160.10:FF:000002">
    <property type="entry name" value="Aspartokinase"/>
    <property type="match status" value="1"/>
</dbReference>
<dbReference type="CDD" id="cd04923">
    <property type="entry name" value="ACT_AK-LysC-DapG-like_2"/>
    <property type="match status" value="1"/>
</dbReference>
<dbReference type="InterPro" id="IPR005260">
    <property type="entry name" value="Asp_kin_monofn"/>
</dbReference>
<evidence type="ECO:0000256" key="16">
    <source>
        <dbReference type="PIRSR" id="PIRSR000726-1"/>
    </source>
</evidence>
<keyword evidence="14" id="KW-0457">Lysine biosynthesis</keyword>
<dbReference type="RefSeq" id="WP_106242966.1">
    <property type="nucleotide sequence ID" value="NZ_CP109074.1"/>
</dbReference>
<evidence type="ECO:0000256" key="14">
    <source>
        <dbReference type="ARBA" id="ARBA00023154"/>
    </source>
</evidence>
<dbReference type="GO" id="GO:0005829">
    <property type="term" value="C:cytosol"/>
    <property type="evidence" value="ECO:0007669"/>
    <property type="project" value="TreeGrafter"/>
</dbReference>
<organism evidence="20 21">
    <name type="scientific">Nonomuraea fuscirosea</name>
    <dbReference type="NCBI Taxonomy" id="1291556"/>
    <lineage>
        <taxon>Bacteria</taxon>
        <taxon>Bacillati</taxon>
        <taxon>Actinomycetota</taxon>
        <taxon>Actinomycetes</taxon>
        <taxon>Streptosporangiales</taxon>
        <taxon>Streptosporangiaceae</taxon>
        <taxon>Nonomuraea</taxon>
    </lineage>
</organism>
<dbReference type="Proteomes" id="UP000238312">
    <property type="component" value="Unassembled WGS sequence"/>
</dbReference>
<dbReference type="SUPFAM" id="SSF55021">
    <property type="entry name" value="ACT-like"/>
    <property type="match status" value="2"/>
</dbReference>
<dbReference type="GO" id="GO:0009088">
    <property type="term" value="P:threonine biosynthetic process"/>
    <property type="evidence" value="ECO:0007669"/>
    <property type="project" value="UniProtKB-UniPathway"/>
</dbReference>
<comment type="similarity">
    <text evidence="5 17">Belongs to the aspartokinase family.</text>
</comment>
<comment type="pathway">
    <text evidence="3 18">Amino-acid biosynthesis; L-methionine biosynthesis via de novo pathway; L-homoserine from L-aspartate: step 1/3.</text>
</comment>
<protein>
    <recommendedName>
        <fullName evidence="7 17">Aspartokinase</fullName>
        <ecNumber evidence="6 17">2.7.2.4</ecNumber>
    </recommendedName>
</protein>
<dbReference type="InterPro" id="IPR001341">
    <property type="entry name" value="Asp_kinase"/>
</dbReference>
<evidence type="ECO:0000256" key="10">
    <source>
        <dbReference type="ARBA" id="ARBA00022741"/>
    </source>
</evidence>
<dbReference type="NCBIfam" id="TIGR00656">
    <property type="entry name" value="asp_kin_monofn"/>
    <property type="match status" value="1"/>
</dbReference>
<dbReference type="InterPro" id="IPR018042">
    <property type="entry name" value="Aspartate_kinase_CS"/>
</dbReference>
<dbReference type="EMBL" id="PVNG01000010">
    <property type="protein sequence ID" value="PRX63632.1"/>
    <property type="molecule type" value="Genomic_DNA"/>
</dbReference>
<feature type="domain" description="ACT" evidence="19">
    <location>
        <begin position="269"/>
        <end position="354"/>
    </location>
</feature>
<dbReference type="Gene3D" id="3.40.1160.10">
    <property type="entry name" value="Acetylglutamate kinase-like"/>
    <property type="match status" value="1"/>
</dbReference>
<dbReference type="UniPathway" id="UPA00051">
    <property type="reaction ID" value="UER00462"/>
</dbReference>
<evidence type="ECO:0000256" key="8">
    <source>
        <dbReference type="ARBA" id="ARBA00022605"/>
    </source>
</evidence>
<feature type="binding site" evidence="16">
    <location>
        <position position="47"/>
    </location>
    <ligand>
        <name>substrate</name>
    </ligand>
</feature>
<dbReference type="InterPro" id="IPR054352">
    <property type="entry name" value="ACT_Aspartokinase"/>
</dbReference>
<keyword evidence="9 17" id="KW-0808">Transferase</keyword>
<dbReference type="InterPro" id="IPR036393">
    <property type="entry name" value="AceGlu_kinase-like_sf"/>
</dbReference>
<feature type="binding site" evidence="16">
    <location>
        <begin position="174"/>
        <end position="175"/>
    </location>
    <ligand>
        <name>ATP</name>
        <dbReference type="ChEBI" id="CHEBI:30616"/>
    </ligand>
</feature>
<feature type="binding site" evidence="16">
    <location>
        <position position="185"/>
    </location>
    <ligand>
        <name>ATP</name>
        <dbReference type="ChEBI" id="CHEBI:30616"/>
    </ligand>
</feature>
<dbReference type="AlphaFoldDB" id="A0A2T0MX07"/>
<dbReference type="Pfam" id="PF22468">
    <property type="entry name" value="ACT_9"/>
    <property type="match status" value="2"/>
</dbReference>
<evidence type="ECO:0000256" key="9">
    <source>
        <dbReference type="ARBA" id="ARBA00022679"/>
    </source>
</evidence>
<evidence type="ECO:0000313" key="21">
    <source>
        <dbReference type="Proteomes" id="UP000238312"/>
    </source>
</evidence>
<evidence type="ECO:0000256" key="15">
    <source>
        <dbReference type="ARBA" id="ARBA00047872"/>
    </source>
</evidence>
<keyword evidence="12 16" id="KW-0067">ATP-binding</keyword>
<comment type="pathway">
    <text evidence="4 18">Amino-acid biosynthesis; L-threonine biosynthesis; L-threonine from L-aspartate: step 1/5.</text>
</comment>
<evidence type="ECO:0000256" key="11">
    <source>
        <dbReference type="ARBA" id="ARBA00022777"/>
    </source>
</evidence>
<comment type="catalytic activity">
    <reaction evidence="15 17">
        <text>L-aspartate + ATP = 4-phospho-L-aspartate + ADP</text>
        <dbReference type="Rhea" id="RHEA:23776"/>
        <dbReference type="ChEBI" id="CHEBI:29991"/>
        <dbReference type="ChEBI" id="CHEBI:30616"/>
        <dbReference type="ChEBI" id="CHEBI:57535"/>
        <dbReference type="ChEBI" id="CHEBI:456216"/>
        <dbReference type="EC" id="2.7.2.4"/>
    </reaction>
</comment>
<keyword evidence="13" id="KW-0220">Diaminopimelate biosynthesis</keyword>
<comment type="caution">
    <text evidence="20">The sequence shown here is derived from an EMBL/GenBank/DDBJ whole genome shotgun (WGS) entry which is preliminary data.</text>
</comment>
<evidence type="ECO:0000256" key="6">
    <source>
        <dbReference type="ARBA" id="ARBA00013059"/>
    </source>
</evidence>
<feature type="binding site" evidence="16">
    <location>
        <begin position="7"/>
        <end position="10"/>
    </location>
    <ligand>
        <name>ATP</name>
        <dbReference type="ChEBI" id="CHEBI:30616"/>
    </ligand>
</feature>
<dbReference type="InterPro" id="IPR045865">
    <property type="entry name" value="ACT-like_dom_sf"/>
</dbReference>
<feature type="binding site" evidence="16">
    <location>
        <position position="74"/>
    </location>
    <ligand>
        <name>substrate</name>
    </ligand>
</feature>
<dbReference type="NCBIfam" id="NF005154">
    <property type="entry name" value="PRK06635.1-2"/>
    <property type="match status" value="1"/>
</dbReference>
<dbReference type="InterPro" id="IPR002912">
    <property type="entry name" value="ACT_dom"/>
</dbReference>
<keyword evidence="10 16" id="KW-0547">Nucleotide-binding</keyword>
<proteinExistence type="inferred from homology"/>
<keyword evidence="21" id="KW-1185">Reference proteome</keyword>
<evidence type="ECO:0000256" key="3">
    <source>
        <dbReference type="ARBA" id="ARBA00004986"/>
    </source>
</evidence>
<dbReference type="Pfam" id="PF00696">
    <property type="entry name" value="AA_kinase"/>
    <property type="match status" value="1"/>
</dbReference>
<dbReference type="PANTHER" id="PTHR21499">
    <property type="entry name" value="ASPARTATE KINASE"/>
    <property type="match status" value="1"/>
</dbReference>
<dbReference type="GO" id="GO:0009090">
    <property type="term" value="P:homoserine biosynthetic process"/>
    <property type="evidence" value="ECO:0007669"/>
    <property type="project" value="TreeGrafter"/>
</dbReference>
<evidence type="ECO:0000256" key="18">
    <source>
        <dbReference type="RuleBase" id="RU004249"/>
    </source>
</evidence>
<evidence type="ECO:0000313" key="20">
    <source>
        <dbReference type="EMBL" id="PRX63632.1"/>
    </source>
</evidence>
<comment type="function">
    <text evidence="1">Catalyzes the phosphorylation of the beta-carboxyl group of aspartic acid with ATP to yield 4-phospho-L-aspartate, which is involved in the branched biosynthetic pathway leading to the biosynthesis of amino acids lysine, threonine, isoleucine and methionine.</text>
</comment>
<dbReference type="OrthoDB" id="9799110at2"/>
<dbReference type="PANTHER" id="PTHR21499:SF3">
    <property type="entry name" value="ASPARTOKINASE"/>
    <property type="match status" value="1"/>
</dbReference>
<comment type="pathway">
    <text evidence="2 18">Amino-acid biosynthesis; L-lysine biosynthesis via DAP pathway; (S)-tetrahydrodipicolinate from L-aspartate: step 1/4.</text>
</comment>
<evidence type="ECO:0000256" key="17">
    <source>
        <dbReference type="RuleBase" id="RU003448"/>
    </source>
</evidence>
<dbReference type="GO" id="GO:0004072">
    <property type="term" value="F:aspartate kinase activity"/>
    <property type="evidence" value="ECO:0007669"/>
    <property type="project" value="UniProtKB-EC"/>
</dbReference>
<dbReference type="GO" id="GO:0019877">
    <property type="term" value="P:diaminopimelate biosynthetic process"/>
    <property type="evidence" value="ECO:0007669"/>
    <property type="project" value="UniProtKB-KW"/>
</dbReference>
<evidence type="ECO:0000256" key="2">
    <source>
        <dbReference type="ARBA" id="ARBA00004766"/>
    </source>
</evidence>
<dbReference type="CDD" id="cd04913">
    <property type="entry name" value="ACT_AKii-LysC-BS-like_1"/>
    <property type="match status" value="1"/>
</dbReference>
<evidence type="ECO:0000256" key="13">
    <source>
        <dbReference type="ARBA" id="ARBA00022915"/>
    </source>
</evidence>
<dbReference type="NCBIfam" id="TIGR00657">
    <property type="entry name" value="asp_kinases"/>
    <property type="match status" value="1"/>
</dbReference>
<name>A0A2T0MX07_9ACTN</name>
<dbReference type="EC" id="2.7.2.4" evidence="6 17"/>
<dbReference type="PIRSF" id="PIRSF000726">
    <property type="entry name" value="Asp_kin"/>
    <property type="match status" value="1"/>
</dbReference>
<dbReference type="SUPFAM" id="SSF53633">
    <property type="entry name" value="Carbamate kinase-like"/>
    <property type="match status" value="1"/>
</dbReference>
<accession>A0A2T0MX07</accession>
<gene>
    <name evidence="20" type="ORF">B0I32_11084</name>
</gene>
<keyword evidence="11 17" id="KW-0418">Kinase</keyword>
<sequence>MALVVQKYGGSSVADASCIKRVAQRIVATKKAGNDVVVIVSAMGDTTDELLDLAEQVSPLPPGRELDMLLTSGERISMALLAMAIANLGHEARSFTGSQAGVITDSTHGKARIIDVTPSRIREAIDQGHIAIVAGFQGVSQDTKDITTLGRGGSDTTAVALAAALDADVCEIFTDVDGIFTADPRIVPAARQIPKISYDEMMEMAACGAKILHLRCVEYARRFNLPIHVRSSFSMKEGTWVVSDPYTEGTEMEQPIISGVAHDRSEAKITVVGVPDKVGEAASIFKTLADAEINIDMIVQNVSAAATGRTDISFTLPTADSQTALTSLKKIQPRIGFESLLFDDQIGKVSLIGAGMRSHPGVTATFFAALADAGVNIEMISTSEIRISVVVEQDGVDAAVAAAHRAFNLDADQVEAVVYGGSGR</sequence>
<evidence type="ECO:0000256" key="1">
    <source>
        <dbReference type="ARBA" id="ARBA00002843"/>
    </source>
</evidence>
<dbReference type="PROSITE" id="PS00324">
    <property type="entry name" value="ASPARTOKINASE"/>
    <property type="match status" value="1"/>
</dbReference>
<evidence type="ECO:0000256" key="5">
    <source>
        <dbReference type="ARBA" id="ARBA00010122"/>
    </source>
</evidence>
<evidence type="ECO:0000259" key="19">
    <source>
        <dbReference type="PROSITE" id="PS51671"/>
    </source>
</evidence>
<evidence type="ECO:0000256" key="4">
    <source>
        <dbReference type="ARBA" id="ARBA00005139"/>
    </source>
</evidence>
<keyword evidence="8 18" id="KW-0028">Amino-acid biosynthesis</keyword>